<keyword evidence="4" id="KW-0325">Glycoprotein</keyword>
<dbReference type="InterPro" id="IPR001223">
    <property type="entry name" value="Glyco_hydro18_cat"/>
</dbReference>
<dbReference type="GO" id="GO:0006032">
    <property type="term" value="P:chitin catabolic process"/>
    <property type="evidence" value="ECO:0007669"/>
    <property type="project" value="TreeGrafter"/>
</dbReference>
<dbReference type="AlphaFoldDB" id="A0AAW0J1C0"/>
<evidence type="ECO:0000256" key="6">
    <source>
        <dbReference type="SAM" id="SignalP"/>
    </source>
</evidence>
<dbReference type="FunFam" id="3.20.20.80:FF:000091">
    <property type="entry name" value="Class V chitinase CHIT5"/>
    <property type="match status" value="1"/>
</dbReference>
<dbReference type="PANTHER" id="PTHR11177">
    <property type="entry name" value="CHITINASE"/>
    <property type="match status" value="1"/>
</dbReference>
<dbReference type="InterPro" id="IPR029070">
    <property type="entry name" value="Chitinase_insertion_sf"/>
</dbReference>
<name>A0AAW0J1C0_QUESU</name>
<dbReference type="SUPFAM" id="SSF51445">
    <property type="entry name" value="(Trans)glycosidases"/>
    <property type="match status" value="2"/>
</dbReference>
<evidence type="ECO:0000256" key="1">
    <source>
        <dbReference type="ARBA" id="ARBA00008682"/>
    </source>
</evidence>
<dbReference type="CDD" id="cd02879">
    <property type="entry name" value="GH18_plant_chitinase_class_V"/>
    <property type="match status" value="2"/>
</dbReference>
<comment type="caution">
    <text evidence="8">The sequence shown here is derived from an EMBL/GenBank/DDBJ whole genome shotgun (WGS) entry which is preliminary data.</text>
</comment>
<comment type="similarity">
    <text evidence="1">Belongs to the glycosyl hydrolase 18 family. Chitinase class V subfamily.</text>
</comment>
<keyword evidence="2 6" id="KW-0732">Signal</keyword>
<dbReference type="PANTHER" id="PTHR11177:SF383">
    <property type="entry name" value="GLYCOSYL HYDROLASE FAMILY PROTEIN WITH CHITINASE INSERTION DOMAIN-CONTAINING PROTEIN"/>
    <property type="match status" value="1"/>
</dbReference>
<dbReference type="Gene3D" id="3.20.20.80">
    <property type="entry name" value="Glycosidases"/>
    <property type="match status" value="2"/>
</dbReference>
<evidence type="ECO:0000313" key="8">
    <source>
        <dbReference type="EMBL" id="KAK7820625.1"/>
    </source>
</evidence>
<evidence type="ECO:0000256" key="5">
    <source>
        <dbReference type="ARBA" id="ARBA00023295"/>
    </source>
</evidence>
<dbReference type="EMBL" id="PKMF04000731">
    <property type="protein sequence ID" value="KAK7820625.1"/>
    <property type="molecule type" value="Genomic_DNA"/>
</dbReference>
<feature type="non-terminal residue" evidence="8">
    <location>
        <position position="723"/>
    </location>
</feature>
<dbReference type="Gene3D" id="3.10.50.10">
    <property type="match status" value="2"/>
</dbReference>
<dbReference type="GO" id="GO:0005576">
    <property type="term" value="C:extracellular region"/>
    <property type="evidence" value="ECO:0007669"/>
    <property type="project" value="TreeGrafter"/>
</dbReference>
<feature type="domain" description="GH18" evidence="7">
    <location>
        <begin position="383"/>
        <end position="723"/>
    </location>
</feature>
<dbReference type="GO" id="GO:0004568">
    <property type="term" value="F:chitinase activity"/>
    <property type="evidence" value="ECO:0007669"/>
    <property type="project" value="TreeGrafter"/>
</dbReference>
<dbReference type="Proteomes" id="UP000237347">
    <property type="component" value="Unassembled WGS sequence"/>
</dbReference>
<feature type="domain" description="GH18" evidence="7">
    <location>
        <begin position="27"/>
        <end position="366"/>
    </location>
</feature>
<dbReference type="Pfam" id="PF00704">
    <property type="entry name" value="Glyco_hydro_18"/>
    <property type="match status" value="2"/>
</dbReference>
<protein>
    <submittedName>
        <fullName evidence="8">Class v chitinase</fullName>
    </submittedName>
</protein>
<dbReference type="SMART" id="SM00636">
    <property type="entry name" value="Glyco_18"/>
    <property type="match status" value="2"/>
</dbReference>
<keyword evidence="3" id="KW-0378">Hydrolase</keyword>
<accession>A0AAW0J1C0</accession>
<dbReference type="PROSITE" id="PS51910">
    <property type="entry name" value="GH18_2"/>
    <property type="match status" value="2"/>
</dbReference>
<organism evidence="8 9">
    <name type="scientific">Quercus suber</name>
    <name type="common">Cork oak</name>
    <dbReference type="NCBI Taxonomy" id="58331"/>
    <lineage>
        <taxon>Eukaryota</taxon>
        <taxon>Viridiplantae</taxon>
        <taxon>Streptophyta</taxon>
        <taxon>Embryophyta</taxon>
        <taxon>Tracheophyta</taxon>
        <taxon>Spermatophyta</taxon>
        <taxon>Magnoliopsida</taxon>
        <taxon>eudicotyledons</taxon>
        <taxon>Gunneridae</taxon>
        <taxon>Pentapetalae</taxon>
        <taxon>rosids</taxon>
        <taxon>fabids</taxon>
        <taxon>Fagales</taxon>
        <taxon>Fagaceae</taxon>
        <taxon>Quercus</taxon>
    </lineage>
</organism>
<keyword evidence="9" id="KW-1185">Reference proteome</keyword>
<reference evidence="8 9" key="1">
    <citation type="journal article" date="2018" name="Sci. Data">
        <title>The draft genome sequence of cork oak.</title>
        <authorList>
            <person name="Ramos A.M."/>
            <person name="Usie A."/>
            <person name="Barbosa P."/>
            <person name="Barros P.M."/>
            <person name="Capote T."/>
            <person name="Chaves I."/>
            <person name="Simoes F."/>
            <person name="Abreu I."/>
            <person name="Carrasquinho I."/>
            <person name="Faro C."/>
            <person name="Guimaraes J.B."/>
            <person name="Mendonca D."/>
            <person name="Nobrega F."/>
            <person name="Rodrigues L."/>
            <person name="Saibo N.J.M."/>
            <person name="Varela M.C."/>
            <person name="Egas C."/>
            <person name="Matos J."/>
            <person name="Miguel C.M."/>
            <person name="Oliveira M.M."/>
            <person name="Ricardo C.P."/>
            <person name="Goncalves S."/>
        </authorList>
    </citation>
    <scope>NUCLEOTIDE SEQUENCE [LARGE SCALE GENOMIC DNA]</scope>
    <source>
        <strain evidence="9">cv. HL8</strain>
    </source>
</reference>
<dbReference type="GO" id="GO:0005975">
    <property type="term" value="P:carbohydrate metabolic process"/>
    <property type="evidence" value="ECO:0007669"/>
    <property type="project" value="InterPro"/>
</dbReference>
<evidence type="ECO:0000259" key="7">
    <source>
        <dbReference type="PROSITE" id="PS51910"/>
    </source>
</evidence>
<dbReference type="SUPFAM" id="SSF54556">
    <property type="entry name" value="Chitinase insertion domain"/>
    <property type="match status" value="2"/>
</dbReference>
<evidence type="ECO:0000256" key="2">
    <source>
        <dbReference type="ARBA" id="ARBA00022729"/>
    </source>
</evidence>
<evidence type="ECO:0000313" key="9">
    <source>
        <dbReference type="Proteomes" id="UP000237347"/>
    </source>
</evidence>
<evidence type="ECO:0000256" key="3">
    <source>
        <dbReference type="ARBA" id="ARBA00022801"/>
    </source>
</evidence>
<feature type="signal peptide" evidence="6">
    <location>
        <begin position="1"/>
        <end position="24"/>
    </location>
</feature>
<dbReference type="InterPro" id="IPR017853">
    <property type="entry name" value="GH"/>
</dbReference>
<dbReference type="InterPro" id="IPR050314">
    <property type="entry name" value="Glycosyl_Hydrlase_18"/>
</dbReference>
<evidence type="ECO:0000256" key="4">
    <source>
        <dbReference type="ARBA" id="ARBA00023180"/>
    </source>
</evidence>
<proteinExistence type="inferred from homology"/>
<sequence length="723" mass="78103">MASKTLPYIFSTLLFLLQLQFSAGQTEVKAAYWFPGTGLSVSGIDSTFFTHLFCAFADLDKTTYQVTISASNSAQFSTFTQTVQQKNPSVKTLLSIGGGDAVAPTFASMASQASTRKSFIDSSIQLARANNFHGLDLDWEYPSTATEFTNLGLLLNEWRAAVANEATSSGNTPLILVAAFFYSSNYYGLSYPIQAISNSLDWVNVMAYDFTSPFSWSTAPNLTGAPAALYNPTSQVSGDSGIAAWIQAGVSAKKLVLGVPFYGYAWRLVNANDNGIFAPANGAALSDAISYSEIKDFIAQNSATTTVYNSTFVTNYCYSGTTWIGYDDTESISTKVTYAKGKGLLGYFAWQLLPNSMASKTLCYIFSTILFLLQLHFSAGQTVVKSAYWFSGSGFPAPSIDSSLFTHLFCAFADLNPTTYQVTISSSNSALFSTFTRTVQQKNPLVKTLLSIGGGNANASAIASMASQASTRKSFIDSSINLARSNNFLGLDLDWEYPSSASQMTNFGLLINEGRAAVSNEAKNSGKAALLLSAAVFRTSSYYGGFNYPFQAISKSLDWINVMAYEFYGPSWSPKEAGPPAALYNIAASQISVDTGIKAWIQAVSPKKVVLGVPFFGFAWRLVNANNHGLFAPANVTAITSDGAIAYSKIKDFIAQTSATTVFSSTIVTNYCYSGTTWIGYDDTQSISLPRLQMLRERDCLASLHGSLLRTQILFFLIQRSSV</sequence>
<dbReference type="GO" id="GO:0008061">
    <property type="term" value="F:chitin binding"/>
    <property type="evidence" value="ECO:0007669"/>
    <property type="project" value="InterPro"/>
</dbReference>
<dbReference type="FunFam" id="3.10.50.10:FF:000003">
    <property type="entry name" value="Class V chitinase CHIT5b"/>
    <property type="match status" value="2"/>
</dbReference>
<feature type="chain" id="PRO_5043474658" evidence="6">
    <location>
        <begin position="25"/>
        <end position="723"/>
    </location>
</feature>
<keyword evidence="5" id="KW-0326">Glycosidase</keyword>
<gene>
    <name evidence="8" type="primary">ChiC_3</name>
    <name evidence="8" type="ORF">CFP56_038661</name>
</gene>
<dbReference type="InterPro" id="IPR011583">
    <property type="entry name" value="Chitinase_II/V-like_cat"/>
</dbReference>